<proteinExistence type="inferred from homology"/>
<feature type="signal peptide" evidence="5">
    <location>
        <begin position="1"/>
        <end position="22"/>
    </location>
</feature>
<dbReference type="PANTHER" id="PTHR35936">
    <property type="entry name" value="MEMBRANE-BOUND LYTIC MUREIN TRANSGLYCOSYLASE F"/>
    <property type="match status" value="1"/>
</dbReference>
<name>A0A1B4FXJ4_9BURK</name>
<dbReference type="RefSeq" id="WP_066488896.1">
    <property type="nucleotide sequence ID" value="NZ_CP013389.1"/>
</dbReference>
<feature type="domain" description="Solute-binding protein family 3/N-terminal" evidence="6">
    <location>
        <begin position="30"/>
        <end position="259"/>
    </location>
</feature>
<dbReference type="InterPro" id="IPR001638">
    <property type="entry name" value="Solute-binding_3/MltF_N"/>
</dbReference>
<dbReference type="InterPro" id="IPR018313">
    <property type="entry name" value="SBP_3_CS"/>
</dbReference>
<evidence type="ECO:0000259" key="6">
    <source>
        <dbReference type="SMART" id="SM00062"/>
    </source>
</evidence>
<keyword evidence="3 5" id="KW-0732">Signal</keyword>
<comment type="subcellular location">
    <subcellularLocation>
        <location evidence="1">Cell envelope</location>
    </subcellularLocation>
</comment>
<evidence type="ECO:0000256" key="4">
    <source>
        <dbReference type="RuleBase" id="RU003744"/>
    </source>
</evidence>
<reference evidence="7 8" key="1">
    <citation type="submission" date="2015-12" db="EMBL/GenBank/DDBJ databases">
        <title>Diversity of Burkholderia near neighbor genomes.</title>
        <authorList>
            <person name="Sahl J."/>
            <person name="Wagner D."/>
            <person name="Keim P."/>
        </authorList>
    </citation>
    <scope>NUCLEOTIDE SEQUENCE [LARGE SCALE GENOMIC DNA]</scope>
    <source>
        <strain evidence="7 8">BDU8</strain>
    </source>
</reference>
<evidence type="ECO:0000256" key="1">
    <source>
        <dbReference type="ARBA" id="ARBA00004196"/>
    </source>
</evidence>
<feature type="chain" id="PRO_5015318257" evidence="5">
    <location>
        <begin position="23"/>
        <end position="264"/>
    </location>
</feature>
<accession>A0A1B4FXJ4</accession>
<dbReference type="EMBL" id="CP013389">
    <property type="protein sequence ID" value="AOJ08385.1"/>
    <property type="molecule type" value="Genomic_DNA"/>
</dbReference>
<dbReference type="PROSITE" id="PS01039">
    <property type="entry name" value="SBP_BACTERIAL_3"/>
    <property type="match status" value="1"/>
</dbReference>
<organism evidence="7 8">
    <name type="scientific">Burkholderia mayonis</name>
    <dbReference type="NCBI Taxonomy" id="1385591"/>
    <lineage>
        <taxon>Bacteria</taxon>
        <taxon>Pseudomonadati</taxon>
        <taxon>Pseudomonadota</taxon>
        <taxon>Betaproteobacteria</taxon>
        <taxon>Burkholderiales</taxon>
        <taxon>Burkholderiaceae</taxon>
        <taxon>Burkholderia</taxon>
        <taxon>pseudomallei group</taxon>
    </lineage>
</organism>
<dbReference type="Proteomes" id="UP000067711">
    <property type="component" value="Chromosome 1"/>
</dbReference>
<sequence>MKRLQICLALTCALGVVTGSGAARAEASQALRFGLEAQYPPFESKAATGELQGFDIDIGNAVCKEAKLACKWVETSFDGLIPALQGRKFDAINSAMNATDQRRQAIDFTTVIYRVPTQLIARAGSGLVPTPESLKGKRVGVLQGSIQEAYANAHWAGAGVRVVAYQDQNQAYADLTAGRLDGTLVLAPAGQRGFLSRPDAKGFAFVGQPVRDDRILGSGIAFGLRKGDDMLKARLNAVIGKLKADGTVKTLGRKYFGDVDISTK</sequence>
<dbReference type="Pfam" id="PF00497">
    <property type="entry name" value="SBP_bac_3"/>
    <property type="match status" value="1"/>
</dbReference>
<dbReference type="CDD" id="cd13703">
    <property type="entry name" value="PBP2_HisJ_LAO"/>
    <property type="match status" value="1"/>
</dbReference>
<evidence type="ECO:0000313" key="7">
    <source>
        <dbReference type="EMBL" id="AOJ08385.1"/>
    </source>
</evidence>
<comment type="similarity">
    <text evidence="2 4">Belongs to the bacterial solute-binding protein 3 family.</text>
</comment>
<evidence type="ECO:0000256" key="5">
    <source>
        <dbReference type="SAM" id="SignalP"/>
    </source>
</evidence>
<evidence type="ECO:0000256" key="2">
    <source>
        <dbReference type="ARBA" id="ARBA00010333"/>
    </source>
</evidence>
<dbReference type="PANTHER" id="PTHR35936:SF13">
    <property type="entry name" value="HISTIDINE-BINDING PERIPLASMIC PROTEIN"/>
    <property type="match status" value="1"/>
</dbReference>
<gene>
    <name evidence="7" type="ORF">WS71_13025</name>
</gene>
<evidence type="ECO:0000256" key="3">
    <source>
        <dbReference type="ARBA" id="ARBA00022729"/>
    </source>
</evidence>
<dbReference type="SMART" id="SM00062">
    <property type="entry name" value="PBPb"/>
    <property type="match status" value="1"/>
</dbReference>
<dbReference type="SUPFAM" id="SSF53850">
    <property type="entry name" value="Periplasmic binding protein-like II"/>
    <property type="match status" value="1"/>
</dbReference>
<dbReference type="AlphaFoldDB" id="A0A1B4FXJ4"/>
<dbReference type="GO" id="GO:0030313">
    <property type="term" value="C:cell envelope"/>
    <property type="evidence" value="ECO:0007669"/>
    <property type="project" value="UniProtKB-SubCell"/>
</dbReference>
<protein>
    <submittedName>
        <fullName evidence="7">ABC transporter substrate-binding protein</fullName>
    </submittedName>
</protein>
<evidence type="ECO:0000313" key="8">
    <source>
        <dbReference type="Proteomes" id="UP000067711"/>
    </source>
</evidence>
<dbReference type="Gene3D" id="3.40.190.10">
    <property type="entry name" value="Periplasmic binding protein-like II"/>
    <property type="match status" value="2"/>
</dbReference>